<comment type="caution">
    <text evidence="3">The sequence shown here is derived from an EMBL/GenBank/DDBJ whole genome shotgun (WGS) entry which is preliminary data.</text>
</comment>
<feature type="chain" id="PRO_5035752835" description="Copper chaperone PCu(A)C" evidence="2">
    <location>
        <begin position="16"/>
        <end position="211"/>
    </location>
</feature>
<dbReference type="RefSeq" id="WP_284054061.1">
    <property type="nucleotide sequence ID" value="NZ_JAGRQC010000003.1"/>
</dbReference>
<feature type="signal peptide" evidence="2">
    <location>
        <begin position="1"/>
        <end position="15"/>
    </location>
</feature>
<proteinExistence type="predicted"/>
<evidence type="ECO:0000313" key="4">
    <source>
        <dbReference type="Proteomes" id="UP000676996"/>
    </source>
</evidence>
<gene>
    <name evidence="3" type="ORF">J7S20_09770</name>
</gene>
<accession>A0A8T4IEB2</accession>
<evidence type="ECO:0000256" key="1">
    <source>
        <dbReference type="SAM" id="MobiDB-lite"/>
    </source>
</evidence>
<evidence type="ECO:0008006" key="5">
    <source>
        <dbReference type="Google" id="ProtNLM"/>
    </source>
</evidence>
<dbReference type="EMBL" id="JAGRQC010000003">
    <property type="protein sequence ID" value="MBR0552791.1"/>
    <property type="molecule type" value="Genomic_DNA"/>
</dbReference>
<keyword evidence="2" id="KW-0732">Signal</keyword>
<protein>
    <recommendedName>
        <fullName evidence="5">Copper chaperone PCu(A)C</fullName>
    </recommendedName>
</protein>
<dbReference type="AlphaFoldDB" id="A0A8T4IEB2"/>
<sequence>MFALLAFALSAPAAAPVPQSSGVETPISGDAQAGLVSRTDKGEVHLIVDPVLNDHRLVLRVVVLNRSDAPQPLGPASVHVDSDRGAVAIATAQDLSGGERKRGPGGGSRQAYANPGLPTNAAGQKDVTGFTGSMGSAVGGVPNGEIDRAQSDDAAPNPVVAALLKPTTLAPGAADGGLLLTEPLKRGRYKRVTVTVDFAGEAHRFTVDVPR</sequence>
<keyword evidence="4" id="KW-1185">Reference proteome</keyword>
<feature type="region of interest" description="Disordered" evidence="1">
    <location>
        <begin position="92"/>
        <end position="153"/>
    </location>
</feature>
<dbReference type="Proteomes" id="UP000676996">
    <property type="component" value="Unassembled WGS sequence"/>
</dbReference>
<reference evidence="3" key="1">
    <citation type="submission" date="2021-04" db="EMBL/GenBank/DDBJ databases">
        <title>Ouciella asimina sp. nov., isolated from the surface seawater in the hydrothermal field of Okinawa Trough.</title>
        <authorList>
            <person name="Shuang W."/>
        </authorList>
    </citation>
    <scope>NUCLEOTIDE SEQUENCE</scope>
    <source>
        <strain evidence="3">LXI357</strain>
    </source>
</reference>
<organism evidence="3 4">
    <name type="scientific">Stakelama marina</name>
    <dbReference type="NCBI Taxonomy" id="2826939"/>
    <lineage>
        <taxon>Bacteria</taxon>
        <taxon>Pseudomonadati</taxon>
        <taxon>Pseudomonadota</taxon>
        <taxon>Alphaproteobacteria</taxon>
        <taxon>Sphingomonadales</taxon>
        <taxon>Sphingomonadaceae</taxon>
        <taxon>Stakelama</taxon>
    </lineage>
</organism>
<name>A0A8T4IEB2_9SPHN</name>
<evidence type="ECO:0000256" key="2">
    <source>
        <dbReference type="SAM" id="SignalP"/>
    </source>
</evidence>
<evidence type="ECO:0000313" key="3">
    <source>
        <dbReference type="EMBL" id="MBR0552791.1"/>
    </source>
</evidence>